<gene>
    <name evidence="1" type="ordered locus">Rpic12D_4926</name>
</gene>
<reference evidence="1" key="1">
    <citation type="submission" date="2009-06" db="EMBL/GenBank/DDBJ databases">
        <title>Complete sequence plasmid 1 of Ralstonia pickettii 12D.</title>
        <authorList>
            <consortium name="US DOE Joint Genome Institute"/>
            <person name="Lucas S."/>
            <person name="Copeland A."/>
            <person name="Lapidus A."/>
            <person name="Glavina del Rio T."/>
            <person name="Dalin E."/>
            <person name="Tice H."/>
            <person name="Bruce D."/>
            <person name="Goodwin L."/>
            <person name="Pitluck S."/>
            <person name="Sims D."/>
            <person name="Meincke L."/>
            <person name="Brettin T."/>
            <person name="Detter J.C."/>
            <person name="Han C."/>
            <person name="Larimer F."/>
            <person name="Land M."/>
            <person name="Hauser L."/>
            <person name="Kyrpides N."/>
            <person name="Ovchinnikova G."/>
            <person name="Marsh T."/>
            <person name="Richardson P."/>
        </authorList>
    </citation>
    <scope>NUCLEOTIDE SEQUENCE [LARGE SCALE GENOMIC DNA]</scope>
    <source>
        <plasmid evidence="1">12D</plasmid>
        <plasmid evidence="1">pRp12D01</plasmid>
    </source>
</reference>
<organism evidence="1">
    <name type="scientific">Ralstonia pickettii (strain 12D)</name>
    <dbReference type="NCBI Taxonomy" id="428406"/>
    <lineage>
        <taxon>Bacteria</taxon>
        <taxon>Pseudomonadati</taxon>
        <taxon>Pseudomonadota</taxon>
        <taxon>Betaproteobacteria</taxon>
        <taxon>Burkholderiales</taxon>
        <taxon>Burkholderiaceae</taxon>
        <taxon>Ralstonia</taxon>
    </lineage>
</organism>
<protein>
    <submittedName>
        <fullName evidence="1">Putative transcriptional regulator, AsnC family</fullName>
    </submittedName>
</protein>
<dbReference type="HOGENOM" id="CLU_1516699_0_0_4"/>
<keyword evidence="1" id="KW-0614">Plasmid</keyword>
<evidence type="ECO:0000313" key="1">
    <source>
        <dbReference type="EMBL" id="ACS66160.1"/>
    </source>
</evidence>
<dbReference type="SUPFAM" id="SSF46785">
    <property type="entry name" value="Winged helix' DNA-binding domain"/>
    <property type="match status" value="1"/>
</dbReference>
<proteinExistence type="predicted"/>
<name>C6BPN6_RALP1</name>
<sequence>MPLAEFETAILNVLDGHGGYTTGQIAERIDFQFGHNRRVHSAAVRTLLLGLEKQGVIKRMDDQKPDCWVKATQVELGTGGARDKVKLSLGEEAFMKSVLKEAGLASAGSTVSYDHTDGRAVSGLVKKGLVLRHSGEVELTKLGAEWLSQAAKNGSTTPRISDDVAGAAVRPRLHAAQ</sequence>
<dbReference type="Gene3D" id="1.10.10.10">
    <property type="entry name" value="Winged helix-like DNA-binding domain superfamily/Winged helix DNA-binding domain"/>
    <property type="match status" value="1"/>
</dbReference>
<dbReference type="AlphaFoldDB" id="C6BPN6"/>
<dbReference type="InterPro" id="IPR036388">
    <property type="entry name" value="WH-like_DNA-bd_sf"/>
</dbReference>
<accession>C6BPN6</accession>
<dbReference type="KEGG" id="rpf:Rpic12D_4926"/>
<dbReference type="EMBL" id="CP001646">
    <property type="protein sequence ID" value="ACS66160.1"/>
    <property type="molecule type" value="Genomic_DNA"/>
</dbReference>
<dbReference type="InterPro" id="IPR036390">
    <property type="entry name" value="WH_DNA-bd_sf"/>
</dbReference>
<geneLocation type="plasmid" evidence="1">
    <name>pRp12D01</name>
</geneLocation>